<evidence type="ECO:0008006" key="4">
    <source>
        <dbReference type="Google" id="ProtNLM"/>
    </source>
</evidence>
<organism evidence="2 3">
    <name type="scientific">Elsinoe ampelina</name>
    <dbReference type="NCBI Taxonomy" id="302913"/>
    <lineage>
        <taxon>Eukaryota</taxon>
        <taxon>Fungi</taxon>
        <taxon>Dikarya</taxon>
        <taxon>Ascomycota</taxon>
        <taxon>Pezizomycotina</taxon>
        <taxon>Dothideomycetes</taxon>
        <taxon>Dothideomycetidae</taxon>
        <taxon>Myriangiales</taxon>
        <taxon>Elsinoaceae</taxon>
        <taxon>Elsinoe</taxon>
    </lineage>
</organism>
<dbReference type="Proteomes" id="UP000799538">
    <property type="component" value="Unassembled WGS sequence"/>
</dbReference>
<feature type="transmembrane region" description="Helical" evidence="1">
    <location>
        <begin position="115"/>
        <end position="138"/>
    </location>
</feature>
<feature type="transmembrane region" description="Helical" evidence="1">
    <location>
        <begin position="73"/>
        <end position="95"/>
    </location>
</feature>
<feature type="transmembrane region" description="Helical" evidence="1">
    <location>
        <begin position="12"/>
        <end position="35"/>
    </location>
</feature>
<protein>
    <recommendedName>
        <fullName evidence="4">MARVEL domain-containing protein</fullName>
    </recommendedName>
</protein>
<feature type="transmembrane region" description="Helical" evidence="1">
    <location>
        <begin position="47"/>
        <end position="66"/>
    </location>
</feature>
<dbReference type="AlphaFoldDB" id="A0A6A6GFN3"/>
<evidence type="ECO:0000313" key="3">
    <source>
        <dbReference type="Proteomes" id="UP000799538"/>
    </source>
</evidence>
<gene>
    <name evidence="2" type="ORF">BDZ85DRAFT_261126</name>
</gene>
<reference evidence="3" key="1">
    <citation type="journal article" date="2020" name="Stud. Mycol.">
        <title>101 Dothideomycetes genomes: A test case for predicting lifestyles and emergence of pathogens.</title>
        <authorList>
            <person name="Haridas S."/>
            <person name="Albert R."/>
            <person name="Binder M."/>
            <person name="Bloem J."/>
            <person name="LaButti K."/>
            <person name="Salamov A."/>
            <person name="Andreopoulos B."/>
            <person name="Baker S."/>
            <person name="Barry K."/>
            <person name="Bills G."/>
            <person name="Bluhm B."/>
            <person name="Cannon C."/>
            <person name="Castanera R."/>
            <person name="Culley D."/>
            <person name="Daum C."/>
            <person name="Ezra D."/>
            <person name="Gonzalez J."/>
            <person name="Henrissat B."/>
            <person name="Kuo A."/>
            <person name="Liang C."/>
            <person name="Lipzen A."/>
            <person name="Lutzoni F."/>
            <person name="Magnuson J."/>
            <person name="Mondo S."/>
            <person name="Nolan M."/>
            <person name="Ohm R."/>
            <person name="Pangilinan J."/>
            <person name="Park H.-J."/>
            <person name="Ramirez L."/>
            <person name="Alfaro M."/>
            <person name="Sun H."/>
            <person name="Tritt A."/>
            <person name="Yoshinaga Y."/>
            <person name="Zwiers L.-H."/>
            <person name="Turgeon B."/>
            <person name="Goodwin S."/>
            <person name="Spatafora J."/>
            <person name="Crous P."/>
            <person name="Grigoriev I."/>
        </authorList>
    </citation>
    <scope>NUCLEOTIDE SEQUENCE [LARGE SCALE GENOMIC DNA]</scope>
    <source>
        <strain evidence="3">CECT 20119</strain>
    </source>
</reference>
<keyword evidence="1" id="KW-1133">Transmembrane helix</keyword>
<sequence length="152" mass="16166">MGLIKGGAIRLLSTFLYFVSFICSMVIVGATGWFIASFSGSTRDFAIIGMASVAALYSFIAMLFTCCLAGISFFAVLAILFDIVLMAAMIAIAVLNRNARFGCGGDGSNTCRLYVATFACALIAVFAFLINAVLSFFLKRSGSSKRTRAVRA</sequence>
<proteinExistence type="predicted"/>
<accession>A0A6A6GFN3</accession>
<evidence type="ECO:0000256" key="1">
    <source>
        <dbReference type="SAM" id="Phobius"/>
    </source>
</evidence>
<name>A0A6A6GFN3_9PEZI</name>
<evidence type="ECO:0000313" key="2">
    <source>
        <dbReference type="EMBL" id="KAF2224534.1"/>
    </source>
</evidence>
<dbReference type="EMBL" id="ML992505">
    <property type="protein sequence ID" value="KAF2224534.1"/>
    <property type="molecule type" value="Genomic_DNA"/>
</dbReference>
<dbReference type="OrthoDB" id="5342507at2759"/>
<keyword evidence="1" id="KW-0472">Membrane</keyword>
<keyword evidence="1" id="KW-0812">Transmembrane</keyword>
<keyword evidence="3" id="KW-1185">Reference proteome</keyword>